<sequence length="110" mass="12591">MTKGRPRQNKGPCVICGENASKIFRKLTEESLKIANNSPNTDLIIVDTLKVGDELCQTHYNNLVAFEHAQVKSNKRKKKQIKICLIIQVQLNKLKFLNLNKLIKFINQTN</sequence>
<dbReference type="OrthoDB" id="2336420at2759"/>
<organism evidence="1 2">
    <name type="scientific">Gigaspora margarita</name>
    <dbReference type="NCBI Taxonomy" id="4874"/>
    <lineage>
        <taxon>Eukaryota</taxon>
        <taxon>Fungi</taxon>
        <taxon>Fungi incertae sedis</taxon>
        <taxon>Mucoromycota</taxon>
        <taxon>Glomeromycotina</taxon>
        <taxon>Glomeromycetes</taxon>
        <taxon>Diversisporales</taxon>
        <taxon>Gigasporaceae</taxon>
        <taxon>Gigaspora</taxon>
    </lineage>
</organism>
<dbReference type="Proteomes" id="UP000439903">
    <property type="component" value="Unassembled WGS sequence"/>
</dbReference>
<comment type="caution">
    <text evidence="1">The sequence shown here is derived from an EMBL/GenBank/DDBJ whole genome shotgun (WGS) entry which is preliminary data.</text>
</comment>
<dbReference type="AlphaFoldDB" id="A0A8H4A4E9"/>
<evidence type="ECO:0000313" key="1">
    <source>
        <dbReference type="EMBL" id="KAF0407554.1"/>
    </source>
</evidence>
<name>A0A8H4A4E9_GIGMA</name>
<dbReference type="EMBL" id="WTPW01001929">
    <property type="protein sequence ID" value="KAF0407554.1"/>
    <property type="molecule type" value="Genomic_DNA"/>
</dbReference>
<gene>
    <name evidence="1" type="ORF">F8M41_008757</name>
</gene>
<accession>A0A8H4A4E9</accession>
<evidence type="ECO:0000313" key="2">
    <source>
        <dbReference type="Proteomes" id="UP000439903"/>
    </source>
</evidence>
<protein>
    <submittedName>
        <fullName evidence="1">Uncharacterized protein</fullName>
    </submittedName>
</protein>
<proteinExistence type="predicted"/>
<keyword evidence="2" id="KW-1185">Reference proteome</keyword>
<reference evidence="1 2" key="1">
    <citation type="journal article" date="2019" name="Environ. Microbiol.">
        <title>At the nexus of three kingdoms: the genome of the mycorrhizal fungus Gigaspora margarita provides insights into plant, endobacterial and fungal interactions.</title>
        <authorList>
            <person name="Venice F."/>
            <person name="Ghignone S."/>
            <person name="Salvioli di Fossalunga A."/>
            <person name="Amselem J."/>
            <person name="Novero M."/>
            <person name="Xianan X."/>
            <person name="Sedzielewska Toro K."/>
            <person name="Morin E."/>
            <person name="Lipzen A."/>
            <person name="Grigoriev I.V."/>
            <person name="Henrissat B."/>
            <person name="Martin F.M."/>
            <person name="Bonfante P."/>
        </authorList>
    </citation>
    <scope>NUCLEOTIDE SEQUENCE [LARGE SCALE GENOMIC DNA]</scope>
    <source>
        <strain evidence="1 2">BEG34</strain>
    </source>
</reference>